<dbReference type="RefSeq" id="WP_380673689.1">
    <property type="nucleotide sequence ID" value="NZ_CP173186.1"/>
</dbReference>
<keyword evidence="4" id="KW-1185">Reference proteome</keyword>
<feature type="chain" id="PRO_5047459506" evidence="1">
    <location>
        <begin position="22"/>
        <end position="461"/>
    </location>
</feature>
<dbReference type="InterPro" id="IPR038434">
    <property type="entry name" value="YARHG_sf"/>
</dbReference>
<dbReference type="Pfam" id="PF13308">
    <property type="entry name" value="YARHG"/>
    <property type="match status" value="1"/>
</dbReference>
<dbReference type="EMBL" id="JBHLXG010000004">
    <property type="protein sequence ID" value="MFC0225982.1"/>
    <property type="molecule type" value="Genomic_DNA"/>
</dbReference>
<dbReference type="Gene3D" id="1.20.58.1690">
    <property type="match status" value="1"/>
</dbReference>
<gene>
    <name evidence="3" type="ORF">ACFFJ3_05610</name>
</gene>
<name>A0ABV6EAF1_9GAMM</name>
<dbReference type="Pfam" id="PF14673">
    <property type="entry name" value="DUF4459"/>
    <property type="match status" value="1"/>
</dbReference>
<sequence length="461" mass="52913">MKKSIFLISAMLLFCHIQAIAQSPQIIFYRGLATDYHVADFAMWSSDSENYAFSADQWLGIYADAEGSPSWHRVIPDVRSISYGAPWCSLQSYTEKEQTLEIYNQHLACRQILAESKRKGAIPVGTKGMLASFDGMLTFTPLLRNEKLAGKYPEISRTGIRMQLENLLPDQTSLPDKRIMLNEIYARYGYRFKPDGDMDKYFRAQPWYTPSYDNVDAFLTYTEKENAKLLRELLSPATEKLKALYIQQMTAFCRALKENDIDYIKNSTADRLTTGADTPVSWEKFKTLLPEFSKLMLGSYSNCPKDVPEFISYNAYYPQYPDIYSNAHFDYDEQRQRYLLTYFTLDDNCIVENSKINVRGTLINKDYIDITQGEDDSAKTSVMVLKTVEMPECINGAAIDQPEWNRYVQLIIRQNDRKKFDDLVGKTVTLNGKVFLAVSAGHYTPVLLENIVIKSVETTDK</sequence>
<dbReference type="InterPro" id="IPR028007">
    <property type="entry name" value="DUF4459"/>
</dbReference>
<protein>
    <submittedName>
        <fullName evidence="3">DUF4459 domain-containing protein</fullName>
    </submittedName>
</protein>
<keyword evidence="1" id="KW-0732">Signal</keyword>
<dbReference type="SMART" id="SM01324">
    <property type="entry name" value="YARHG"/>
    <property type="match status" value="1"/>
</dbReference>
<evidence type="ECO:0000259" key="2">
    <source>
        <dbReference type="SMART" id="SM01324"/>
    </source>
</evidence>
<dbReference type="InterPro" id="IPR027826">
    <property type="entry name" value="DUF4431"/>
</dbReference>
<comment type="caution">
    <text evidence="3">The sequence shown here is derived from an EMBL/GenBank/DDBJ whole genome shotgun (WGS) entry which is preliminary data.</text>
</comment>
<accession>A0ABV6EAF1</accession>
<dbReference type="InterPro" id="IPR025582">
    <property type="entry name" value="YARHG_dom"/>
</dbReference>
<proteinExistence type="predicted"/>
<reference evidence="3 4" key="1">
    <citation type="submission" date="2024-09" db="EMBL/GenBank/DDBJ databases">
        <authorList>
            <person name="Sun Q."/>
            <person name="Mori K."/>
        </authorList>
    </citation>
    <scope>NUCLEOTIDE SEQUENCE [LARGE SCALE GENOMIC DNA]</scope>
    <source>
        <strain evidence="3 4">CCM 8626</strain>
    </source>
</reference>
<feature type="domain" description="YARHG" evidence="2">
    <location>
        <begin position="158"/>
        <end position="235"/>
    </location>
</feature>
<organism evidence="3 4">
    <name type="scientific">Serratia aquatilis</name>
    <dbReference type="NCBI Taxonomy" id="1737515"/>
    <lineage>
        <taxon>Bacteria</taxon>
        <taxon>Pseudomonadati</taxon>
        <taxon>Pseudomonadota</taxon>
        <taxon>Gammaproteobacteria</taxon>
        <taxon>Enterobacterales</taxon>
        <taxon>Yersiniaceae</taxon>
        <taxon>Serratia</taxon>
    </lineage>
</organism>
<evidence type="ECO:0000256" key="1">
    <source>
        <dbReference type="SAM" id="SignalP"/>
    </source>
</evidence>
<dbReference type="Proteomes" id="UP001589792">
    <property type="component" value="Unassembled WGS sequence"/>
</dbReference>
<evidence type="ECO:0000313" key="4">
    <source>
        <dbReference type="Proteomes" id="UP001589792"/>
    </source>
</evidence>
<dbReference type="Pfam" id="PF14485">
    <property type="entry name" value="DUF4431"/>
    <property type="match status" value="1"/>
</dbReference>
<evidence type="ECO:0000313" key="3">
    <source>
        <dbReference type="EMBL" id="MFC0225982.1"/>
    </source>
</evidence>
<feature type="signal peptide" evidence="1">
    <location>
        <begin position="1"/>
        <end position="21"/>
    </location>
</feature>